<dbReference type="Pfam" id="PF06776">
    <property type="entry name" value="IalB"/>
    <property type="match status" value="1"/>
</dbReference>
<sequence length="167" mass="18239">MRIALMLPALAALFVVPALAQEWPRRLGEFGAWTAAVHSERGQKMCFAFTRAQRMSHPRSEVVLSVTHRARMRDQVAIASGYTYPRNAAVSVAVGRTQLPFFTEDGAAYARDGRRAVAAFRGGSEAVARGPRAAGRRGTVTDSFSLRGFSAAYAAISRECPPRRRGR</sequence>
<accession>A0A9X9X901</accession>
<dbReference type="Proteomes" id="UP001138709">
    <property type="component" value="Unassembled WGS sequence"/>
</dbReference>
<feature type="chain" id="PRO_5040944358" evidence="1">
    <location>
        <begin position="21"/>
        <end position="167"/>
    </location>
</feature>
<dbReference type="EMBL" id="JAAEDL010000005">
    <property type="protein sequence ID" value="MBR0680187.1"/>
    <property type="molecule type" value="Genomic_DNA"/>
</dbReference>
<reference evidence="2" key="1">
    <citation type="submission" date="2020-01" db="EMBL/GenBank/DDBJ databases">
        <authorList>
            <person name="Rat A."/>
        </authorList>
    </citation>
    <scope>NUCLEOTIDE SEQUENCE</scope>
    <source>
        <strain evidence="2">LMG 31228</strain>
    </source>
</reference>
<dbReference type="InterPro" id="IPR010642">
    <property type="entry name" value="Invasion_prot_B"/>
</dbReference>
<protein>
    <submittedName>
        <fullName evidence="2">Uncharacterized protein</fullName>
    </submittedName>
</protein>
<reference evidence="2" key="2">
    <citation type="journal article" date="2021" name="Syst. Appl. Microbiol.">
        <title>Roseomonas hellenica sp. nov., isolated from roots of wild-growing Alkanna tinctoria.</title>
        <authorList>
            <person name="Rat A."/>
            <person name="Naranjo H.D."/>
            <person name="Lebbe L."/>
            <person name="Cnockaert M."/>
            <person name="Krigas N."/>
            <person name="Grigoriadou K."/>
            <person name="Maloupa E."/>
            <person name="Willems A."/>
        </authorList>
    </citation>
    <scope>NUCLEOTIDE SEQUENCE</scope>
    <source>
        <strain evidence="2">LMG 31228</strain>
    </source>
</reference>
<name>A0A9X9X901_9PROT</name>
<dbReference type="InterPro" id="IPR038696">
    <property type="entry name" value="IalB_sf"/>
</dbReference>
<gene>
    <name evidence="2" type="ORF">GXW74_06795</name>
</gene>
<feature type="signal peptide" evidence="1">
    <location>
        <begin position="1"/>
        <end position="20"/>
    </location>
</feature>
<evidence type="ECO:0000256" key="1">
    <source>
        <dbReference type="SAM" id="SignalP"/>
    </source>
</evidence>
<keyword evidence="3" id="KW-1185">Reference proteome</keyword>
<keyword evidence="1" id="KW-0732">Signal</keyword>
<comment type="caution">
    <text evidence="2">The sequence shown here is derived from an EMBL/GenBank/DDBJ whole genome shotgun (WGS) entry which is preliminary data.</text>
</comment>
<organism evidence="2 3">
    <name type="scientific">Neoroseomonas eburnea</name>
    <dbReference type="NCBI Taxonomy" id="1346889"/>
    <lineage>
        <taxon>Bacteria</taxon>
        <taxon>Pseudomonadati</taxon>
        <taxon>Pseudomonadota</taxon>
        <taxon>Alphaproteobacteria</taxon>
        <taxon>Acetobacterales</taxon>
        <taxon>Acetobacteraceae</taxon>
        <taxon>Neoroseomonas</taxon>
    </lineage>
</organism>
<dbReference type="Gene3D" id="2.60.40.1880">
    <property type="entry name" value="Invasion associated locus B (IalB) protein"/>
    <property type="match status" value="1"/>
</dbReference>
<evidence type="ECO:0000313" key="3">
    <source>
        <dbReference type="Proteomes" id="UP001138709"/>
    </source>
</evidence>
<evidence type="ECO:0000313" key="2">
    <source>
        <dbReference type="EMBL" id="MBR0680187.1"/>
    </source>
</evidence>
<proteinExistence type="predicted"/>
<dbReference type="AlphaFoldDB" id="A0A9X9X901"/>